<dbReference type="InterPro" id="IPR000836">
    <property type="entry name" value="PRTase_dom"/>
</dbReference>
<dbReference type="InterPro" id="IPR029057">
    <property type="entry name" value="PRTase-like"/>
</dbReference>
<evidence type="ECO:0000313" key="4">
    <source>
        <dbReference type="Proteomes" id="UP001227126"/>
    </source>
</evidence>
<comment type="similarity">
    <text evidence="1">Belongs to the ComF/GntX family.</text>
</comment>
<protein>
    <submittedName>
        <fullName evidence="3">ComF family protein</fullName>
    </submittedName>
</protein>
<dbReference type="PANTHER" id="PTHR47505:SF1">
    <property type="entry name" value="DNA UTILIZATION PROTEIN YHGH"/>
    <property type="match status" value="1"/>
</dbReference>
<sequence>MLTRIQTAVSLLYPPRCLGCGTMVDSDFGLCGGCWRDTPFIGGTVCDSCGSPVPGGADGYRVECDDCMKTPRLWTDGRAALLYKDRARRMVLALKHGDRPEIARPAALWMMRAARPILRENMLIAPVPLHWTRFLKRRYNQSALLAQEVARQTGLPNCPDLLLRTKRTAMLDGKTAQERFSDLSDAIRVHPKRRHRLVARSILLVDDVMTTGATLTACTRACLDAGAHDVCVLTLARVAKDA</sequence>
<keyword evidence="4" id="KW-1185">Reference proteome</keyword>
<organism evidence="3 4">
    <name type="scientific">Sedimentitalea xiamensis</name>
    <dbReference type="NCBI Taxonomy" id="3050037"/>
    <lineage>
        <taxon>Bacteria</taxon>
        <taxon>Pseudomonadati</taxon>
        <taxon>Pseudomonadota</taxon>
        <taxon>Alphaproteobacteria</taxon>
        <taxon>Rhodobacterales</taxon>
        <taxon>Paracoccaceae</taxon>
        <taxon>Sedimentitalea</taxon>
    </lineage>
</organism>
<gene>
    <name evidence="3" type="ORF">QO034_01345</name>
</gene>
<accession>A0ABT7F9G8</accession>
<dbReference type="Gene3D" id="3.40.50.2020">
    <property type="match status" value="1"/>
</dbReference>
<dbReference type="InterPro" id="IPR044005">
    <property type="entry name" value="DZR_2"/>
</dbReference>
<evidence type="ECO:0000259" key="2">
    <source>
        <dbReference type="Pfam" id="PF18912"/>
    </source>
</evidence>
<dbReference type="SUPFAM" id="SSF53271">
    <property type="entry name" value="PRTase-like"/>
    <property type="match status" value="1"/>
</dbReference>
<dbReference type="Proteomes" id="UP001227126">
    <property type="component" value="Unassembled WGS sequence"/>
</dbReference>
<dbReference type="RefSeq" id="WP_284483693.1">
    <property type="nucleotide sequence ID" value="NZ_JASNJE010000001.1"/>
</dbReference>
<name>A0ABT7F9G8_9RHOB</name>
<dbReference type="InterPro" id="IPR051910">
    <property type="entry name" value="ComF/GntX_DNA_util-trans"/>
</dbReference>
<dbReference type="Pfam" id="PF18912">
    <property type="entry name" value="DZR_2"/>
    <property type="match status" value="1"/>
</dbReference>
<proteinExistence type="inferred from homology"/>
<feature type="domain" description="Double zinc ribbon" evidence="2">
    <location>
        <begin position="9"/>
        <end position="68"/>
    </location>
</feature>
<dbReference type="CDD" id="cd06223">
    <property type="entry name" value="PRTases_typeI"/>
    <property type="match status" value="1"/>
</dbReference>
<reference evidence="3 4" key="1">
    <citation type="submission" date="2023-05" db="EMBL/GenBank/DDBJ databases">
        <title>Sedimentitalea sp. nov. JM2-8.</title>
        <authorList>
            <person name="Huang J."/>
        </authorList>
    </citation>
    <scope>NUCLEOTIDE SEQUENCE [LARGE SCALE GENOMIC DNA]</scope>
    <source>
        <strain evidence="3 4">JM2-8</strain>
    </source>
</reference>
<evidence type="ECO:0000313" key="3">
    <source>
        <dbReference type="EMBL" id="MDK3071743.1"/>
    </source>
</evidence>
<evidence type="ECO:0000256" key="1">
    <source>
        <dbReference type="ARBA" id="ARBA00008007"/>
    </source>
</evidence>
<dbReference type="PANTHER" id="PTHR47505">
    <property type="entry name" value="DNA UTILIZATION PROTEIN YHGH"/>
    <property type="match status" value="1"/>
</dbReference>
<dbReference type="EMBL" id="JASNJE010000001">
    <property type="protein sequence ID" value="MDK3071743.1"/>
    <property type="molecule type" value="Genomic_DNA"/>
</dbReference>
<comment type="caution">
    <text evidence="3">The sequence shown here is derived from an EMBL/GenBank/DDBJ whole genome shotgun (WGS) entry which is preliminary data.</text>
</comment>